<comment type="caution">
    <text evidence="3">The sequence shown here is derived from an EMBL/GenBank/DDBJ whole genome shotgun (WGS) entry which is preliminary data.</text>
</comment>
<dbReference type="Pfam" id="PF03732">
    <property type="entry name" value="Retrotrans_gag"/>
    <property type="match status" value="1"/>
</dbReference>
<organism evidence="3 4">
    <name type="scientific">Olea europaea subsp. europaea</name>
    <dbReference type="NCBI Taxonomy" id="158383"/>
    <lineage>
        <taxon>Eukaryota</taxon>
        <taxon>Viridiplantae</taxon>
        <taxon>Streptophyta</taxon>
        <taxon>Embryophyta</taxon>
        <taxon>Tracheophyta</taxon>
        <taxon>Spermatophyta</taxon>
        <taxon>Magnoliopsida</taxon>
        <taxon>eudicotyledons</taxon>
        <taxon>Gunneridae</taxon>
        <taxon>Pentapetalae</taxon>
        <taxon>asterids</taxon>
        <taxon>lamiids</taxon>
        <taxon>Lamiales</taxon>
        <taxon>Oleaceae</taxon>
        <taxon>Oleeae</taxon>
        <taxon>Olea</taxon>
    </lineage>
</organism>
<evidence type="ECO:0000313" key="3">
    <source>
        <dbReference type="EMBL" id="CAA3033245.1"/>
    </source>
</evidence>
<name>A0A8S0VHY6_OLEEU</name>
<feature type="compositionally biased region" description="Polar residues" evidence="1">
    <location>
        <begin position="51"/>
        <end position="62"/>
    </location>
</feature>
<sequence>NQIDKMYLAQLKSNDKTIAEARVYNKVLHPRDDQNLDDIIVEDTDADPSKGNRNQQVVSGESNHPKGEYPDDIAASVTEEVTRAGQTPQNVSQIGTFPQIVCADKIPRDNNSILCAPSTSSRPLVSTDVAAPLSGIGMIQSSEQSLVSRGVKVKTPHISPPVFSGQDIEKYMEQYEELARLNLWDDHMKLHYLPVYLQGWAHTLYSNTLRSYPNITWKEIKTRFLNFFQPSYAPTEVRLTQMLQRCQGTFESITEYYTEKMSLINKVGKTFSEEEVCRFVVLGLSPDIIGKLVLCDNDTSNLLGLENILLKFETAKRLSESQALRHRANLGNEISASNNLAITREYKPSVCITEIESLREELEKTKFPRTRDTERPYTGQTNRQPRQVSRYDNRQSNNNYQPFRDNRSRSRNNNVRYGNKGRSQSRDRENQRQKQFQRPQKEFT</sequence>
<dbReference type="EMBL" id="CACTIH010010059">
    <property type="protein sequence ID" value="CAA3033245.1"/>
    <property type="molecule type" value="Genomic_DNA"/>
</dbReference>
<dbReference type="PANTHER" id="PTHR33194">
    <property type="entry name" value="ZINC KNUCKLE DOMAINCONTAINING PROTEIN"/>
    <property type="match status" value="1"/>
</dbReference>
<evidence type="ECO:0000256" key="1">
    <source>
        <dbReference type="SAM" id="MobiDB-lite"/>
    </source>
</evidence>
<feature type="domain" description="Retrotransposon gag" evidence="2">
    <location>
        <begin position="193"/>
        <end position="285"/>
    </location>
</feature>
<accession>A0A8S0VHY6</accession>
<dbReference type="Gramene" id="OE9A098182T1">
    <property type="protein sequence ID" value="OE9A098182C1"/>
    <property type="gene ID" value="OE9A098182"/>
</dbReference>
<dbReference type="Proteomes" id="UP000594638">
    <property type="component" value="Unassembled WGS sequence"/>
</dbReference>
<feature type="region of interest" description="Disordered" evidence="1">
    <location>
        <begin position="363"/>
        <end position="444"/>
    </location>
</feature>
<evidence type="ECO:0000313" key="4">
    <source>
        <dbReference type="Proteomes" id="UP000594638"/>
    </source>
</evidence>
<reference evidence="3 4" key="1">
    <citation type="submission" date="2019-12" db="EMBL/GenBank/DDBJ databases">
        <authorList>
            <person name="Alioto T."/>
            <person name="Alioto T."/>
            <person name="Gomez Garrido J."/>
        </authorList>
    </citation>
    <scope>NUCLEOTIDE SEQUENCE [LARGE SCALE GENOMIC DNA]</scope>
</reference>
<feature type="region of interest" description="Disordered" evidence="1">
    <location>
        <begin position="43"/>
        <end position="71"/>
    </location>
</feature>
<dbReference type="OrthoDB" id="6622160at2759"/>
<feature type="non-terminal residue" evidence="3">
    <location>
        <position position="1"/>
    </location>
</feature>
<protein>
    <recommendedName>
        <fullName evidence="2">Retrotransposon gag domain-containing protein</fullName>
    </recommendedName>
</protein>
<dbReference type="AlphaFoldDB" id="A0A8S0VHY6"/>
<dbReference type="PANTHER" id="PTHR33194:SF4">
    <property type="entry name" value="CCHC-TYPE DOMAIN-CONTAINING PROTEIN"/>
    <property type="match status" value="1"/>
</dbReference>
<feature type="non-terminal residue" evidence="3">
    <location>
        <position position="444"/>
    </location>
</feature>
<evidence type="ECO:0000259" key="2">
    <source>
        <dbReference type="Pfam" id="PF03732"/>
    </source>
</evidence>
<gene>
    <name evidence="3" type="ORF">OLEA9_A098182</name>
</gene>
<feature type="compositionally biased region" description="Polar residues" evidence="1">
    <location>
        <begin position="378"/>
        <end position="387"/>
    </location>
</feature>
<keyword evidence="4" id="KW-1185">Reference proteome</keyword>
<proteinExistence type="predicted"/>
<dbReference type="InterPro" id="IPR005162">
    <property type="entry name" value="Retrotrans_gag_dom"/>
</dbReference>
<feature type="compositionally biased region" description="Basic and acidic residues" evidence="1">
    <location>
        <begin position="363"/>
        <end position="375"/>
    </location>
</feature>